<reference evidence="1 3" key="1">
    <citation type="submission" date="2021-03" db="EMBL/GenBank/DDBJ databases">
        <title>Draft genome and methylome analysis of Thiotrix fructosivoruns ATCC 49748.</title>
        <authorList>
            <person name="Fomenkov A."/>
            <person name="Grabovich M.Y."/>
            <person name="Roberts R.J."/>
        </authorList>
    </citation>
    <scope>NUCLEOTIDE SEQUENCE [LARGE SCALE GENOMIC DNA]</scope>
    <source>
        <strain evidence="1 3">ATCC 49748</strain>
        <plasmid evidence="1">pTfr12</plasmid>
    </source>
</reference>
<keyword evidence="2" id="KW-0614">Plasmid</keyword>
<keyword evidence="3" id="KW-1185">Reference proteome</keyword>
<gene>
    <name evidence="1" type="ORF">J1836_00060</name>
    <name evidence="2" type="ORF">J1836_020040</name>
</gene>
<evidence type="ECO:0000313" key="1">
    <source>
        <dbReference type="EMBL" id="MBO0611332.1"/>
    </source>
</evidence>
<evidence type="ECO:0000313" key="3">
    <source>
        <dbReference type="Proteomes" id="UP000664466"/>
    </source>
</evidence>
<geneLocation type="plasmid" evidence="2">
    <name>pTfr12</name>
</geneLocation>
<accession>A0A8B0SNQ0</accession>
<name>A0A8B0SNQ0_9GAMM</name>
<proteinExistence type="predicted"/>
<organism evidence="2">
    <name type="scientific">Thiothrix fructosivorans</name>
    <dbReference type="NCBI Taxonomy" id="111770"/>
    <lineage>
        <taxon>Bacteria</taxon>
        <taxon>Pseudomonadati</taxon>
        <taxon>Pseudomonadota</taxon>
        <taxon>Gammaproteobacteria</taxon>
        <taxon>Thiotrichales</taxon>
        <taxon>Thiotrichaceae</taxon>
        <taxon>Thiothrix</taxon>
    </lineage>
</organism>
<dbReference type="EMBL" id="CP072749">
    <property type="protein sequence ID" value="QTX12946.1"/>
    <property type="molecule type" value="Genomic_DNA"/>
</dbReference>
<dbReference type="Proteomes" id="UP000664466">
    <property type="component" value="Unassembled WGS sequence"/>
</dbReference>
<protein>
    <submittedName>
        <fullName evidence="2">Uncharacterized protein</fullName>
    </submittedName>
</protein>
<dbReference type="EMBL" id="JAFMPM010000002">
    <property type="protein sequence ID" value="MBO0611332.1"/>
    <property type="molecule type" value="Genomic_DNA"/>
</dbReference>
<reference evidence="2" key="2">
    <citation type="submission" date="2021-04" db="EMBL/GenBank/DDBJ databases">
        <title>Complete Genome and methylome analysis of Thiothrix fructosivorans ATCC 49748.</title>
        <authorList>
            <person name="Fomenkov A."/>
            <person name="Sun L."/>
            <person name="Vincze T."/>
            <person name="Grabovich M.Y."/>
            <person name="Roberts R.J."/>
        </authorList>
    </citation>
    <scope>NUCLEOTIDE SEQUENCE</scope>
    <source>
        <strain evidence="2">ATCC 49748</strain>
        <plasmid evidence="2">pTfr12</plasmid>
    </source>
</reference>
<sequence>MAIYGVGAYYDRDVSNKFITENIIGVGWDSNSAPELQEYFKSLKVGDIIYIKSAFGRRDITVKGIGIIKDTIIRTSLDTNSLVSTGRNVVWLSKRKFVIQRPQEKNNVRSNTVYEEFHPLVQRAIISEISKTN</sequence>
<dbReference type="AlphaFoldDB" id="A0A8B0SNQ0"/>
<evidence type="ECO:0000313" key="2">
    <source>
        <dbReference type="EMBL" id="QTX12946.1"/>
    </source>
</evidence>